<evidence type="ECO:0000313" key="1">
    <source>
        <dbReference type="EMBL" id="KAI8532873.1"/>
    </source>
</evidence>
<accession>A0ACC0LXV8</accession>
<evidence type="ECO:0000313" key="2">
    <source>
        <dbReference type="Proteomes" id="UP001062846"/>
    </source>
</evidence>
<dbReference type="EMBL" id="CM046398">
    <property type="protein sequence ID" value="KAI8532873.1"/>
    <property type="molecule type" value="Genomic_DNA"/>
</dbReference>
<dbReference type="Proteomes" id="UP001062846">
    <property type="component" value="Chromosome 11"/>
</dbReference>
<reference evidence="1" key="1">
    <citation type="submission" date="2022-02" db="EMBL/GenBank/DDBJ databases">
        <title>Plant Genome Project.</title>
        <authorList>
            <person name="Zhang R.-G."/>
        </authorList>
    </citation>
    <scope>NUCLEOTIDE SEQUENCE</scope>
    <source>
        <strain evidence="1">AT1</strain>
    </source>
</reference>
<sequence length="514" mass="57267">MELMIMELSRLLGGVNGESGKIWLMGTATFKTYMRCRAGQPSLQTLWQLHPLTIPVGSLGLSLNLESDLEGQFESKVSGLEESRWSEIKLGVEKNLTCCKECLASYNKEAQSIALSTSSYYNEYSTTTSISSSLPSWLQKYKQENKSSQTTHDQEFNKLKELCKKWNSICSSIHKQSNFLGKALNFSSSSSPCSSTSISSHDQSSHNLHNSLLNWPTLFEPKWSPKEHQFLVSQNDYKGTEPKPDLLSNPNSSPNSASSSEANEGFECLNSFKELNPENLKTLCNALGRKVPWQKEIIPEIATTILECRSGVISRKGNLKNRESKEEAWLFFLGLDSLGKEKVAKELAKLYSATRADSSEEEFSNKRARDESGSSYLERFAQAVEENPSRVFLMEDLEQVDYFSQKGIKKAIESGRITFNGGESVPLRDAIVIFSGESLSSMSRACSPPIIIRPKCGGEREEKDDEEDDDSEEGRVGCTSLDLNLATGDDSGDEHSVGEIGRLDRQILFKIQVL</sequence>
<proteinExistence type="predicted"/>
<organism evidence="1 2">
    <name type="scientific">Rhododendron molle</name>
    <name type="common">Chinese azalea</name>
    <name type="synonym">Azalea mollis</name>
    <dbReference type="NCBI Taxonomy" id="49168"/>
    <lineage>
        <taxon>Eukaryota</taxon>
        <taxon>Viridiplantae</taxon>
        <taxon>Streptophyta</taxon>
        <taxon>Embryophyta</taxon>
        <taxon>Tracheophyta</taxon>
        <taxon>Spermatophyta</taxon>
        <taxon>Magnoliopsida</taxon>
        <taxon>eudicotyledons</taxon>
        <taxon>Gunneridae</taxon>
        <taxon>Pentapetalae</taxon>
        <taxon>asterids</taxon>
        <taxon>Ericales</taxon>
        <taxon>Ericaceae</taxon>
        <taxon>Ericoideae</taxon>
        <taxon>Rhodoreae</taxon>
        <taxon>Rhododendron</taxon>
    </lineage>
</organism>
<keyword evidence="2" id="KW-1185">Reference proteome</keyword>
<protein>
    <submittedName>
        <fullName evidence="1">Uncharacterized protein</fullName>
    </submittedName>
</protein>
<comment type="caution">
    <text evidence="1">The sequence shown here is derived from an EMBL/GenBank/DDBJ whole genome shotgun (WGS) entry which is preliminary data.</text>
</comment>
<gene>
    <name evidence="1" type="ORF">RHMOL_Rhmol11G0248700</name>
</gene>
<name>A0ACC0LXV8_RHOML</name>